<organism evidence="1 2">
    <name type="scientific">Georgenia ruanii</name>
    <dbReference type="NCBI Taxonomy" id="348442"/>
    <lineage>
        <taxon>Bacteria</taxon>
        <taxon>Bacillati</taxon>
        <taxon>Actinomycetota</taxon>
        <taxon>Actinomycetes</taxon>
        <taxon>Micrococcales</taxon>
        <taxon>Bogoriellaceae</taxon>
        <taxon>Georgenia</taxon>
    </lineage>
</organism>
<name>A0A7J9V101_9MICO</name>
<dbReference type="AlphaFoldDB" id="A0A7J9V101"/>
<dbReference type="InterPro" id="IPR023393">
    <property type="entry name" value="START-like_dom_sf"/>
</dbReference>
<dbReference type="OrthoDB" id="3255669at2"/>
<reference evidence="1 2" key="1">
    <citation type="submission" date="2019-10" db="EMBL/GenBank/DDBJ databases">
        <title>Georgenia wutianyii sp. nov. and Georgenia yuyongxinii sp. nov. isolated from plateau pika (Ochotona curzoniae) in the Qinghai-Tibet plateau of China.</title>
        <authorList>
            <person name="Tian Z."/>
        </authorList>
    </citation>
    <scope>NUCLEOTIDE SEQUENCE [LARGE SCALE GENOMIC DNA]</scope>
    <source>
        <strain evidence="1 2">JCM 15130</strain>
    </source>
</reference>
<dbReference type="SUPFAM" id="SSF55961">
    <property type="entry name" value="Bet v1-like"/>
    <property type="match status" value="1"/>
</dbReference>
<dbReference type="EMBL" id="WHPD01003839">
    <property type="protein sequence ID" value="MPV90546.1"/>
    <property type="molecule type" value="Genomic_DNA"/>
</dbReference>
<evidence type="ECO:0008006" key="3">
    <source>
        <dbReference type="Google" id="ProtNLM"/>
    </source>
</evidence>
<sequence length="196" mass="23072">MPRFLTAPLRRRRHRTWGATAAEVTATMPGDDLLPRAHYRSTRAITIAAPPEEVWPWLVQVGCGRAGWYADDLLDNFARPSARRIIPELQDLEVGQWLPMVMKPSERRSFIVDGFDRPQWLLWRSRVRSWAWRLIPLPAQRTRLISRLNTFYDSRRPGTLITVFLMEFGDYSMMRRMLQGIRERAEAEHQRRAQAM</sequence>
<gene>
    <name evidence="1" type="ORF">GB882_17880</name>
</gene>
<evidence type="ECO:0000313" key="1">
    <source>
        <dbReference type="EMBL" id="MPV90546.1"/>
    </source>
</evidence>
<proteinExistence type="predicted"/>
<protein>
    <recommendedName>
        <fullName evidence="3">SRPBCC family protein</fullName>
    </recommendedName>
</protein>
<evidence type="ECO:0000313" key="2">
    <source>
        <dbReference type="Proteomes" id="UP000429644"/>
    </source>
</evidence>
<accession>A0A7J9V101</accession>
<keyword evidence="2" id="KW-1185">Reference proteome</keyword>
<dbReference type="Proteomes" id="UP000429644">
    <property type="component" value="Unassembled WGS sequence"/>
</dbReference>
<dbReference type="Gene3D" id="3.30.530.20">
    <property type="match status" value="1"/>
</dbReference>
<comment type="caution">
    <text evidence="1">The sequence shown here is derived from an EMBL/GenBank/DDBJ whole genome shotgun (WGS) entry which is preliminary data.</text>
</comment>